<protein>
    <submittedName>
        <fullName evidence="1">Uncharacterized protein</fullName>
    </submittedName>
</protein>
<proteinExistence type="predicted"/>
<dbReference type="RefSeq" id="WP_072743334.1">
    <property type="nucleotide sequence ID" value="NZ_FQXR01000003.1"/>
</dbReference>
<dbReference type="STRING" id="1123281.SAMN02745180_00768"/>
<reference evidence="1 2" key="1">
    <citation type="submission" date="2016-11" db="EMBL/GenBank/DDBJ databases">
        <authorList>
            <person name="Jaros S."/>
            <person name="Januszkiewicz K."/>
            <person name="Wedrychowicz H."/>
        </authorList>
    </citation>
    <scope>NUCLEOTIDE SEQUENCE [LARGE SCALE GENOMIC DNA]</scope>
    <source>
        <strain evidence="1 2">DSM 13106</strain>
    </source>
</reference>
<dbReference type="AlphaFoldDB" id="A0A1M5UUJ2"/>
<accession>A0A1M5UUJ2</accession>
<organism evidence="1 2">
    <name type="scientific">Sporanaerobacter acetigenes DSM 13106</name>
    <dbReference type="NCBI Taxonomy" id="1123281"/>
    <lineage>
        <taxon>Bacteria</taxon>
        <taxon>Bacillati</taxon>
        <taxon>Bacillota</taxon>
        <taxon>Tissierellia</taxon>
        <taxon>Tissierellales</taxon>
        <taxon>Sporanaerobacteraceae</taxon>
        <taxon>Sporanaerobacter</taxon>
    </lineage>
</organism>
<sequence>MQEEKIFTHNFGGDLDKFLKAVTITVPPTSRNNGQAVVWFNTANGSTHRTYYIKPTEPVDIMVKQEGFKGTTVKPDGSIRFTFDYKVKGLERVKGKTSIFYVVSAPSEYMNLNDDLISNLRKELPKGTQLDYWFARDRKIGILTMLIPVEIDWNLLNDYQTIYLDLKTSVFNSKYASQNSPLSMFVDEYDNPIAGMNTVVGLNLGHLEKNKRQDINALLGMFDDIKGLKEYKAGGYENNIIYGGLSIQSLELGILGREPNDEYTEEEKPLEYKVEENQKELDILMTVFKVFDITEDNKKTNVILYDEKGKEINKKEIELKGTTNGEEEIIEDIDMKLNLEGLSKGEHKFYAVVNSDFNLTKPYPIEYERADQLENNILEIKVVIPGEEDFEIIANKHKIEVDKKDKGEIELSYNVNLKGTEKEIPTVVDLYRGDKVIESINIKSKGGTSQEVKFKVPIVILEEGINNFYGVVNADYNLKEARPFGIIKK</sequence>
<evidence type="ECO:0000313" key="1">
    <source>
        <dbReference type="EMBL" id="SHH66423.1"/>
    </source>
</evidence>
<gene>
    <name evidence="1" type="ORF">SAMN02745180_00768</name>
</gene>
<dbReference type="Proteomes" id="UP000184389">
    <property type="component" value="Unassembled WGS sequence"/>
</dbReference>
<keyword evidence="2" id="KW-1185">Reference proteome</keyword>
<evidence type="ECO:0000313" key="2">
    <source>
        <dbReference type="Proteomes" id="UP000184389"/>
    </source>
</evidence>
<dbReference type="EMBL" id="FQXR01000003">
    <property type="protein sequence ID" value="SHH66423.1"/>
    <property type="molecule type" value="Genomic_DNA"/>
</dbReference>
<name>A0A1M5UUJ2_9FIRM</name>